<protein>
    <submittedName>
        <fullName evidence="2">Uncharacterized protein</fullName>
    </submittedName>
</protein>
<proteinExistence type="predicted"/>
<evidence type="ECO:0000256" key="1">
    <source>
        <dbReference type="SAM" id="Phobius"/>
    </source>
</evidence>
<reference evidence="2" key="1">
    <citation type="submission" date="2014-12" db="EMBL/GenBank/DDBJ databases">
        <title>Insight into the proteome of Arion vulgaris.</title>
        <authorList>
            <person name="Aradska J."/>
            <person name="Bulat T."/>
            <person name="Smidak R."/>
            <person name="Sarate P."/>
            <person name="Gangsoo J."/>
            <person name="Sialana F."/>
            <person name="Bilban M."/>
            <person name="Lubec G."/>
        </authorList>
    </citation>
    <scope>NUCLEOTIDE SEQUENCE</scope>
    <source>
        <tissue evidence="2">Skin</tissue>
    </source>
</reference>
<gene>
    <name evidence="2" type="primary">ORF220156</name>
</gene>
<evidence type="ECO:0000313" key="2">
    <source>
        <dbReference type="EMBL" id="CEK98996.1"/>
    </source>
</evidence>
<feature type="non-terminal residue" evidence="2">
    <location>
        <position position="82"/>
    </location>
</feature>
<keyword evidence="1" id="KW-1133">Transmembrane helix</keyword>
<feature type="non-terminal residue" evidence="2">
    <location>
        <position position="1"/>
    </location>
</feature>
<dbReference type="EMBL" id="HACG01052125">
    <property type="protein sequence ID" value="CEK98996.1"/>
    <property type="molecule type" value="Transcribed_RNA"/>
</dbReference>
<accession>A0A0B7C2Z7</accession>
<sequence>PEPVHNNKFKNIVIGLAIFLCALFGVGFFVYRKKYLKEMDPAAPNIVTYTKDDGNDHEANVSFTNRLYNNPTSVENPPTPPQ</sequence>
<keyword evidence="1" id="KW-0812">Transmembrane</keyword>
<organism evidence="2">
    <name type="scientific">Arion vulgaris</name>
    <dbReference type="NCBI Taxonomy" id="1028688"/>
    <lineage>
        <taxon>Eukaryota</taxon>
        <taxon>Metazoa</taxon>
        <taxon>Spiralia</taxon>
        <taxon>Lophotrochozoa</taxon>
        <taxon>Mollusca</taxon>
        <taxon>Gastropoda</taxon>
        <taxon>Heterobranchia</taxon>
        <taxon>Euthyneura</taxon>
        <taxon>Panpulmonata</taxon>
        <taxon>Eupulmonata</taxon>
        <taxon>Stylommatophora</taxon>
        <taxon>Helicina</taxon>
        <taxon>Arionoidea</taxon>
        <taxon>Arionidae</taxon>
        <taxon>Arion</taxon>
    </lineage>
</organism>
<feature type="transmembrane region" description="Helical" evidence="1">
    <location>
        <begin position="12"/>
        <end position="31"/>
    </location>
</feature>
<name>A0A0B7C2Z7_9EUPU</name>
<keyword evidence="1" id="KW-0472">Membrane</keyword>
<dbReference type="AlphaFoldDB" id="A0A0B7C2Z7"/>